<evidence type="ECO:0000313" key="2">
    <source>
        <dbReference type="Proteomes" id="UP001057452"/>
    </source>
</evidence>
<sequence>LGACVLAGLFETRCQIGPAAPCPRLRLHLVQPAARKRKYFKKHEKRMSNGGRARSERRAAGGEARDQAEVGLALLAKLRKDIRPSSVRTLCSPSRGKKPPCCVLSNPDQKGKIRRIDCLRQADKVWRLDLVMVILFKGSPLESTDGERLVKSPQCTNPGLCVQPHHIGVSSRSWTLPGLLRPHASARAPLVWEEEKDVLCFVYDRVAKAATGNLWACRTSDKGQQPRQRASSLNIVTNILAENRGEGKSGCVVRWRGFPDLREKEEEKEQEREGSGQCSLSGRPARAEGEPGNMPYSPGCTHSEALASAA</sequence>
<feature type="non-terminal residue" evidence="1">
    <location>
        <position position="310"/>
    </location>
</feature>
<feature type="non-terminal residue" evidence="1">
    <location>
        <position position="1"/>
    </location>
</feature>
<gene>
    <name evidence="1" type="ORF">KUCAC02_015574</name>
</gene>
<accession>A0ACB9XZQ4</accession>
<comment type="caution">
    <text evidence="1">The sequence shown here is derived from an EMBL/GenBank/DDBJ whole genome shotgun (WGS) entry which is preliminary data.</text>
</comment>
<keyword evidence="2" id="KW-1185">Reference proteome</keyword>
<dbReference type="Proteomes" id="UP001057452">
    <property type="component" value="Chromosome 1"/>
</dbReference>
<protein>
    <submittedName>
        <fullName evidence="1">Uncharacterized protein</fullName>
    </submittedName>
</protein>
<reference evidence="1" key="1">
    <citation type="submission" date="2022-05" db="EMBL/GenBank/DDBJ databases">
        <title>Chromosome-level genome of Chaenocephalus aceratus.</title>
        <authorList>
            <person name="Park H."/>
        </authorList>
    </citation>
    <scope>NUCLEOTIDE SEQUENCE</scope>
    <source>
        <strain evidence="1">KU_202001</strain>
    </source>
</reference>
<evidence type="ECO:0000313" key="1">
    <source>
        <dbReference type="EMBL" id="KAI4832612.1"/>
    </source>
</evidence>
<proteinExistence type="predicted"/>
<organism evidence="1 2">
    <name type="scientific">Chaenocephalus aceratus</name>
    <name type="common">Blackfin icefish</name>
    <name type="synonym">Chaenichthys aceratus</name>
    <dbReference type="NCBI Taxonomy" id="36190"/>
    <lineage>
        <taxon>Eukaryota</taxon>
        <taxon>Metazoa</taxon>
        <taxon>Chordata</taxon>
        <taxon>Craniata</taxon>
        <taxon>Vertebrata</taxon>
        <taxon>Euteleostomi</taxon>
        <taxon>Actinopterygii</taxon>
        <taxon>Neopterygii</taxon>
        <taxon>Teleostei</taxon>
        <taxon>Neoteleostei</taxon>
        <taxon>Acanthomorphata</taxon>
        <taxon>Eupercaria</taxon>
        <taxon>Perciformes</taxon>
        <taxon>Notothenioidei</taxon>
        <taxon>Channichthyidae</taxon>
        <taxon>Chaenocephalus</taxon>
    </lineage>
</organism>
<dbReference type="EMBL" id="CM043785">
    <property type="protein sequence ID" value="KAI4832612.1"/>
    <property type="molecule type" value="Genomic_DNA"/>
</dbReference>
<name>A0ACB9XZQ4_CHAAC</name>